<dbReference type="RefSeq" id="WP_238894474.1">
    <property type="nucleotide sequence ID" value="NZ_JAKOGG010000001.1"/>
</dbReference>
<reference evidence="3" key="1">
    <citation type="submission" date="2023-07" db="EMBL/GenBank/DDBJ databases">
        <title>Shewanella mangrovi sp. nov., an acetaldehyde- degrading bacterium isolated from mangrove sediment.</title>
        <authorList>
            <person name="Liu Y."/>
        </authorList>
    </citation>
    <scope>NUCLEOTIDE SEQUENCE [LARGE SCALE GENOMIC DNA]</scope>
    <source>
        <strain evidence="3">C32</strain>
    </source>
</reference>
<organism evidence="2 3">
    <name type="scientific">Shewanella electrica</name>
    <dbReference type="NCBI Taxonomy" id="515560"/>
    <lineage>
        <taxon>Bacteria</taxon>
        <taxon>Pseudomonadati</taxon>
        <taxon>Pseudomonadota</taxon>
        <taxon>Gammaproteobacteria</taxon>
        <taxon>Alteromonadales</taxon>
        <taxon>Shewanellaceae</taxon>
        <taxon>Shewanella</taxon>
    </lineage>
</organism>
<evidence type="ECO:0000313" key="2">
    <source>
        <dbReference type="EMBL" id="MCS4555070.1"/>
    </source>
</evidence>
<name>A0ABT2FFK5_9GAMM</name>
<keyword evidence="3" id="KW-1185">Reference proteome</keyword>
<keyword evidence="1" id="KW-0175">Coiled coil</keyword>
<comment type="caution">
    <text evidence="2">The sequence shown here is derived from an EMBL/GenBank/DDBJ whole genome shotgun (WGS) entry which is preliminary data.</text>
</comment>
<feature type="coiled-coil region" evidence="1">
    <location>
        <begin position="51"/>
        <end position="78"/>
    </location>
</feature>
<dbReference type="EMBL" id="JAKOGG010000001">
    <property type="protein sequence ID" value="MCS4555070.1"/>
    <property type="molecule type" value="Genomic_DNA"/>
</dbReference>
<dbReference type="Proteomes" id="UP001201549">
    <property type="component" value="Unassembled WGS sequence"/>
</dbReference>
<evidence type="ECO:0000256" key="1">
    <source>
        <dbReference type="SAM" id="Coils"/>
    </source>
</evidence>
<gene>
    <name evidence="2" type="ORF">L9G74_01335</name>
</gene>
<accession>A0ABT2FFK5</accession>
<evidence type="ECO:0000313" key="3">
    <source>
        <dbReference type="Proteomes" id="UP001201549"/>
    </source>
</evidence>
<proteinExistence type="predicted"/>
<sequence>MGFKSLRLKRSNVFYPTYGSSRNLAGLLRSITLDDEKLEDILEIEEQAHRNHEQGVEAEDLELLLKQAKKEVAISAQDIERIYVQILRGGRVPKKLAKADYPLLMSAFQQLLPELRDGASIHQAYFNRYQALVLFGEAPHHALSEPLPQDYDAYQTYLKAWAQVNKYSHMGGMAAKVDKFRPFADDSTVIHRFQQVLYCTNFQHSTVTQLKYYSVSQLYFWGMLLTLLLNKEVRFTVLDQLFSLVDTVPLFDEHIAHLDYFIEAVGDAELSAYYQAKK</sequence>
<protein>
    <submittedName>
        <fullName evidence="2">Uncharacterized protein</fullName>
    </submittedName>
</protein>